<protein>
    <submittedName>
        <fullName evidence="1">Uncharacterized protein</fullName>
    </submittedName>
</protein>
<accession>A0A2T7F2W9</accession>
<gene>
    <name evidence="1" type="ORF">GQ55_1G064500</name>
</gene>
<dbReference type="AlphaFoldDB" id="A0A2T7F2W9"/>
<keyword evidence="2" id="KW-1185">Reference proteome</keyword>
<dbReference type="OrthoDB" id="717598at2759"/>
<dbReference type="Proteomes" id="UP000244336">
    <property type="component" value="Chromosome 1"/>
</dbReference>
<evidence type="ECO:0000313" key="1">
    <source>
        <dbReference type="EMBL" id="PUZ74426.1"/>
    </source>
</evidence>
<sequence>MLQYSMGVVLPCLATTVHDAQKVFEEMIASNPVKLYPSPNTFVDKGPWQSILNVEHVGILPKPPWSLFCLENDNYKAWSSGQHQFNKTFSLQHPLEGIHVIDSLHQFNKSLVSQHGFEELLLHCVYCSFMKLMASLTVKNLCWRSDMMTTCLWRAGLTCYSDSIVKFASSRYLQINGLDHRNDVDKFQLDVKIPLTVVEIKFNSQPSVTHCQTEEQQLDYKAYKLSEVKWSTAARIRKPSKLSHLVGYTRKAPLVLITSSVSFTWRNFGHFAWWCSNVQNKNKWLSTEADWPAHDCYLILKFRVLFQSHVAVVQWPQLPSSLQQNNGVRLWACIVEIFQLSILIQMEIKCANNMLLFSQLVLL</sequence>
<organism evidence="1 2">
    <name type="scientific">Panicum hallii var. hallii</name>
    <dbReference type="NCBI Taxonomy" id="1504633"/>
    <lineage>
        <taxon>Eukaryota</taxon>
        <taxon>Viridiplantae</taxon>
        <taxon>Streptophyta</taxon>
        <taxon>Embryophyta</taxon>
        <taxon>Tracheophyta</taxon>
        <taxon>Spermatophyta</taxon>
        <taxon>Magnoliopsida</taxon>
        <taxon>Liliopsida</taxon>
        <taxon>Poales</taxon>
        <taxon>Poaceae</taxon>
        <taxon>PACMAD clade</taxon>
        <taxon>Panicoideae</taxon>
        <taxon>Panicodae</taxon>
        <taxon>Paniceae</taxon>
        <taxon>Panicinae</taxon>
        <taxon>Panicum</taxon>
        <taxon>Panicum sect. Panicum</taxon>
    </lineage>
</organism>
<reference evidence="1 2" key="1">
    <citation type="submission" date="2018-04" db="EMBL/GenBank/DDBJ databases">
        <title>WGS assembly of Panicum hallii var. hallii HAL2.</title>
        <authorList>
            <person name="Lovell J."/>
            <person name="Jenkins J."/>
            <person name="Lowry D."/>
            <person name="Mamidi S."/>
            <person name="Sreedasyam A."/>
            <person name="Weng X."/>
            <person name="Barry K."/>
            <person name="Bonette J."/>
            <person name="Campitelli B."/>
            <person name="Daum C."/>
            <person name="Gordon S."/>
            <person name="Gould B."/>
            <person name="Lipzen A."/>
            <person name="MacQueen A."/>
            <person name="Palacio-Mejia J."/>
            <person name="Plott C."/>
            <person name="Shakirov E."/>
            <person name="Shu S."/>
            <person name="Yoshinaga Y."/>
            <person name="Zane M."/>
            <person name="Rokhsar D."/>
            <person name="Grimwood J."/>
            <person name="Schmutz J."/>
            <person name="Juenger T."/>
        </authorList>
    </citation>
    <scope>NUCLEOTIDE SEQUENCE [LARGE SCALE GENOMIC DNA]</scope>
    <source>
        <strain evidence="2">cv. HAL2</strain>
    </source>
</reference>
<name>A0A2T7F2W9_9POAL</name>
<evidence type="ECO:0000313" key="2">
    <source>
        <dbReference type="Proteomes" id="UP000244336"/>
    </source>
</evidence>
<dbReference type="Gramene" id="PUZ74426">
    <property type="protein sequence ID" value="PUZ74426"/>
    <property type="gene ID" value="GQ55_1G064500"/>
</dbReference>
<dbReference type="EMBL" id="CM009749">
    <property type="protein sequence ID" value="PUZ74426.1"/>
    <property type="molecule type" value="Genomic_DNA"/>
</dbReference>
<proteinExistence type="predicted"/>